<sequence>MVRWHSESLHFFLHPVRQVIYDRSTPFKSIHYQSLRSRTKPSQISSLNHAPEVSLPPQTRTYSLSIFGPAVKMEQWKFDRLDIQPFAPHHTYSDRFLTLTIGLGVEQS</sequence>
<evidence type="ECO:0000313" key="1">
    <source>
        <dbReference type="EMBL" id="GBM34432.1"/>
    </source>
</evidence>
<organism evidence="1 2">
    <name type="scientific">Araneus ventricosus</name>
    <name type="common">Orbweaver spider</name>
    <name type="synonym">Epeira ventricosa</name>
    <dbReference type="NCBI Taxonomy" id="182803"/>
    <lineage>
        <taxon>Eukaryota</taxon>
        <taxon>Metazoa</taxon>
        <taxon>Ecdysozoa</taxon>
        <taxon>Arthropoda</taxon>
        <taxon>Chelicerata</taxon>
        <taxon>Arachnida</taxon>
        <taxon>Araneae</taxon>
        <taxon>Araneomorphae</taxon>
        <taxon>Entelegynae</taxon>
        <taxon>Araneoidea</taxon>
        <taxon>Araneidae</taxon>
        <taxon>Araneus</taxon>
    </lineage>
</organism>
<comment type="caution">
    <text evidence="1">The sequence shown here is derived from an EMBL/GenBank/DDBJ whole genome shotgun (WGS) entry which is preliminary data.</text>
</comment>
<proteinExistence type="predicted"/>
<keyword evidence="2" id="KW-1185">Reference proteome</keyword>
<dbReference type="Proteomes" id="UP000499080">
    <property type="component" value="Unassembled WGS sequence"/>
</dbReference>
<gene>
    <name evidence="1" type="ORF">AVEN_226848_1</name>
</gene>
<dbReference type="AlphaFoldDB" id="A0A4Y2EYS7"/>
<protein>
    <submittedName>
        <fullName evidence="1">Uncharacterized protein</fullName>
    </submittedName>
</protein>
<name>A0A4Y2EYS7_ARAVE</name>
<reference evidence="1 2" key="1">
    <citation type="journal article" date="2019" name="Sci. Rep.">
        <title>Orb-weaving spider Araneus ventricosus genome elucidates the spidroin gene catalogue.</title>
        <authorList>
            <person name="Kono N."/>
            <person name="Nakamura H."/>
            <person name="Ohtoshi R."/>
            <person name="Moran D.A.P."/>
            <person name="Shinohara A."/>
            <person name="Yoshida Y."/>
            <person name="Fujiwara M."/>
            <person name="Mori M."/>
            <person name="Tomita M."/>
            <person name="Arakawa K."/>
        </authorList>
    </citation>
    <scope>NUCLEOTIDE SEQUENCE [LARGE SCALE GENOMIC DNA]</scope>
</reference>
<accession>A0A4Y2EYS7</accession>
<dbReference type="EMBL" id="BGPR01000760">
    <property type="protein sequence ID" value="GBM34432.1"/>
    <property type="molecule type" value="Genomic_DNA"/>
</dbReference>
<evidence type="ECO:0000313" key="2">
    <source>
        <dbReference type="Proteomes" id="UP000499080"/>
    </source>
</evidence>